<keyword evidence="1" id="KW-0472">Membrane</keyword>
<proteinExistence type="predicted"/>
<name>A0AAD5SQ36_9FUNG</name>
<gene>
    <name evidence="2" type="ORF">HK100_006724</name>
</gene>
<evidence type="ECO:0000256" key="1">
    <source>
        <dbReference type="SAM" id="Phobius"/>
    </source>
</evidence>
<protein>
    <submittedName>
        <fullName evidence="2">Uncharacterized protein</fullName>
    </submittedName>
</protein>
<feature type="transmembrane region" description="Helical" evidence="1">
    <location>
        <begin position="25"/>
        <end position="47"/>
    </location>
</feature>
<keyword evidence="1" id="KW-0812">Transmembrane</keyword>
<organism evidence="2 3">
    <name type="scientific">Physocladia obscura</name>
    <dbReference type="NCBI Taxonomy" id="109957"/>
    <lineage>
        <taxon>Eukaryota</taxon>
        <taxon>Fungi</taxon>
        <taxon>Fungi incertae sedis</taxon>
        <taxon>Chytridiomycota</taxon>
        <taxon>Chytridiomycota incertae sedis</taxon>
        <taxon>Chytridiomycetes</taxon>
        <taxon>Chytridiales</taxon>
        <taxon>Chytriomycetaceae</taxon>
        <taxon>Physocladia</taxon>
    </lineage>
</organism>
<feature type="transmembrane region" description="Helical" evidence="1">
    <location>
        <begin position="102"/>
        <end position="127"/>
    </location>
</feature>
<accession>A0AAD5SQ36</accession>
<comment type="caution">
    <text evidence="2">The sequence shown here is derived from an EMBL/GenBank/DDBJ whole genome shotgun (WGS) entry which is preliminary data.</text>
</comment>
<reference evidence="2" key="1">
    <citation type="submission" date="2020-05" db="EMBL/GenBank/DDBJ databases">
        <title>Phylogenomic resolution of chytrid fungi.</title>
        <authorList>
            <person name="Stajich J.E."/>
            <person name="Amses K."/>
            <person name="Simmons R."/>
            <person name="Seto K."/>
            <person name="Myers J."/>
            <person name="Bonds A."/>
            <person name="Quandt C.A."/>
            <person name="Barry K."/>
            <person name="Liu P."/>
            <person name="Grigoriev I."/>
            <person name="Longcore J.E."/>
            <person name="James T.Y."/>
        </authorList>
    </citation>
    <scope>NUCLEOTIDE SEQUENCE</scope>
    <source>
        <strain evidence="2">JEL0513</strain>
    </source>
</reference>
<sequence>MDTGRIVRDPIDSGGVDAEPDQIKIYTIANLALSALAEVGLCAVFWYAHLGLTLLAFVAIGAFVLAVLGHLWFAETYGYNVFEYAVAKGTDKWLKLSLGSRILYFNSWLFLVMCSLLIGLMFGVVAWKFFGDSNDGHAIYDGNGVREEG</sequence>
<feature type="transmembrane region" description="Helical" evidence="1">
    <location>
        <begin position="54"/>
        <end position="73"/>
    </location>
</feature>
<dbReference type="AlphaFoldDB" id="A0AAD5SQ36"/>
<evidence type="ECO:0000313" key="2">
    <source>
        <dbReference type="EMBL" id="KAJ3093261.1"/>
    </source>
</evidence>
<keyword evidence="3" id="KW-1185">Reference proteome</keyword>
<evidence type="ECO:0000313" key="3">
    <source>
        <dbReference type="Proteomes" id="UP001211907"/>
    </source>
</evidence>
<keyword evidence="1" id="KW-1133">Transmembrane helix</keyword>
<dbReference type="Proteomes" id="UP001211907">
    <property type="component" value="Unassembled WGS sequence"/>
</dbReference>
<dbReference type="EMBL" id="JADGJH010003129">
    <property type="protein sequence ID" value="KAJ3093261.1"/>
    <property type="molecule type" value="Genomic_DNA"/>
</dbReference>